<dbReference type="OrthoDB" id="3248at2157"/>
<dbReference type="EMBL" id="AEXL02000069">
    <property type="protein sequence ID" value="EIJ66336.1"/>
    <property type="molecule type" value="Genomic_DNA"/>
</dbReference>
<sequence length="228" mass="25602">MKTWVLLAITIAITSSILFSGMTWVIPELFQAYGGISLDPDNAAKSIIVHANREGSSIVRTYDSFSRIGFVSGEGSFLLESVPSLDKKEFYEFIKDSLDKKNIIDRELINIDIDIYSGNGKLIETLEYGRCELDEYFVHSVDSLGKISFIEGEDAIEIREVTKLECDSFTISLNKFGSSLNENEVFEKAPIIPEEGDLKYNAMTNTLQRYENGQWIDISGKGGPQIQR</sequence>
<organism evidence="1 2">
    <name type="scientific">Candidatus Nitrosopumilus salarius BD31</name>
    <dbReference type="NCBI Taxonomy" id="859350"/>
    <lineage>
        <taxon>Archaea</taxon>
        <taxon>Nitrososphaerota</taxon>
        <taxon>Nitrososphaeria</taxon>
        <taxon>Nitrosopumilales</taxon>
        <taxon>Nitrosopumilaceae</taxon>
        <taxon>Nitrosopumilus</taxon>
    </lineage>
</organism>
<keyword evidence="2" id="KW-1185">Reference proteome</keyword>
<evidence type="ECO:0000313" key="1">
    <source>
        <dbReference type="EMBL" id="EIJ66336.1"/>
    </source>
</evidence>
<protein>
    <submittedName>
        <fullName evidence="1">Uncharacterized protein</fullName>
    </submittedName>
</protein>
<gene>
    <name evidence="1" type="ORF">BD31_I1495</name>
</gene>
<proteinExistence type="predicted"/>
<dbReference type="AlphaFoldDB" id="I3D3P3"/>
<name>I3D3P3_9ARCH</name>
<evidence type="ECO:0000313" key="2">
    <source>
        <dbReference type="Proteomes" id="UP000003423"/>
    </source>
</evidence>
<dbReference type="PATRIC" id="fig|859350.6.peg.647"/>
<dbReference type="RefSeq" id="WP_008298437.1">
    <property type="nucleotide sequence ID" value="NZ_AEXL02000069.1"/>
</dbReference>
<dbReference type="Proteomes" id="UP000003423">
    <property type="component" value="Unassembled WGS sequence"/>
</dbReference>
<reference evidence="1 2" key="1">
    <citation type="journal article" date="2012" name="J. Bacteriol.">
        <title>Genome sequence of "Candidatus Nitrosopumilus salaria" BD31, an ammonia-oxidizing archaeon from the San Francisco Bay estuary.</title>
        <authorList>
            <person name="Mosier A.C."/>
            <person name="Allen E.E."/>
            <person name="Kim M."/>
            <person name="Ferriera S."/>
            <person name="Francis C.A."/>
        </authorList>
    </citation>
    <scope>NUCLEOTIDE SEQUENCE [LARGE SCALE GENOMIC DNA]</scope>
    <source>
        <strain evidence="1 2">BD31</strain>
    </source>
</reference>
<accession>I3D3P3</accession>
<comment type="caution">
    <text evidence="1">The sequence shown here is derived from an EMBL/GenBank/DDBJ whole genome shotgun (WGS) entry which is preliminary data.</text>
</comment>